<reference evidence="4 5" key="1">
    <citation type="submission" date="2016-12" db="EMBL/GenBank/DDBJ databases">
        <title>Genome sequencing of Methylocaldum marinum.</title>
        <authorList>
            <person name="Takeuchi M."/>
            <person name="Kamagata Y."/>
            <person name="Hiraoka S."/>
            <person name="Oshima K."/>
            <person name="Hattori M."/>
            <person name="Iwasaki W."/>
        </authorList>
    </citation>
    <scope>NUCLEOTIDE SEQUENCE [LARGE SCALE GENOMIC DNA]</scope>
    <source>
        <strain evidence="4 5">S8</strain>
    </source>
</reference>
<dbReference type="RefSeq" id="WP_197716705.1">
    <property type="nucleotide sequence ID" value="NZ_AP017928.1"/>
</dbReference>
<accession>A0A250KPA5</accession>
<keyword evidence="2" id="KW-0812">Transmembrane</keyword>
<dbReference type="PROSITE" id="PS51257">
    <property type="entry name" value="PROKAR_LIPOPROTEIN"/>
    <property type="match status" value="1"/>
</dbReference>
<feature type="transmembrane region" description="Helical" evidence="2">
    <location>
        <begin position="60"/>
        <end position="79"/>
    </location>
</feature>
<keyword evidence="5" id="KW-1185">Reference proteome</keyword>
<organism evidence="4 5">
    <name type="scientific">Methylocaldum marinum</name>
    <dbReference type="NCBI Taxonomy" id="1432792"/>
    <lineage>
        <taxon>Bacteria</taxon>
        <taxon>Pseudomonadati</taxon>
        <taxon>Pseudomonadota</taxon>
        <taxon>Gammaproteobacteria</taxon>
        <taxon>Methylococcales</taxon>
        <taxon>Methylococcaceae</taxon>
        <taxon>Methylocaldum</taxon>
    </lineage>
</organism>
<keyword evidence="2" id="KW-0472">Membrane</keyword>
<feature type="region of interest" description="Disordered" evidence="1">
    <location>
        <begin position="89"/>
        <end position="119"/>
    </location>
</feature>
<protein>
    <submittedName>
        <fullName evidence="4">17 kDa surface antigen</fullName>
    </submittedName>
</protein>
<proteinExistence type="predicted"/>
<evidence type="ECO:0000256" key="2">
    <source>
        <dbReference type="SAM" id="Phobius"/>
    </source>
</evidence>
<feature type="transmembrane region" description="Helical" evidence="2">
    <location>
        <begin position="6"/>
        <end position="25"/>
    </location>
</feature>
<gene>
    <name evidence="4" type="ORF">sS8_1447</name>
</gene>
<evidence type="ECO:0000313" key="5">
    <source>
        <dbReference type="Proteomes" id="UP000266313"/>
    </source>
</evidence>
<dbReference type="Proteomes" id="UP000266313">
    <property type="component" value="Chromosome"/>
</dbReference>
<dbReference type="EMBL" id="AP017928">
    <property type="protein sequence ID" value="BBA33407.1"/>
    <property type="molecule type" value="Genomic_DNA"/>
</dbReference>
<keyword evidence="2" id="KW-1133">Transmembrane helix</keyword>
<dbReference type="InterPro" id="IPR027367">
    <property type="entry name" value="Gly-zipper_YMGG"/>
</dbReference>
<feature type="compositionally biased region" description="Low complexity" evidence="1">
    <location>
        <begin position="90"/>
        <end position="104"/>
    </location>
</feature>
<feature type="domain" description="YMGG-like Gly-zipper" evidence="3">
    <location>
        <begin position="35"/>
        <end position="78"/>
    </location>
</feature>
<dbReference type="AlphaFoldDB" id="A0A250KPA5"/>
<dbReference type="KEGG" id="mmai:sS8_1447"/>
<dbReference type="Pfam" id="PF13441">
    <property type="entry name" value="Gly-zipper_YMGG"/>
    <property type="match status" value="1"/>
</dbReference>
<evidence type="ECO:0000256" key="1">
    <source>
        <dbReference type="SAM" id="MobiDB-lite"/>
    </source>
</evidence>
<evidence type="ECO:0000313" key="4">
    <source>
        <dbReference type="EMBL" id="BBA33407.1"/>
    </source>
</evidence>
<name>A0A250KPA5_9GAMM</name>
<evidence type="ECO:0000259" key="3">
    <source>
        <dbReference type="Pfam" id="PF13441"/>
    </source>
</evidence>
<sequence length="119" mass="12695">MNDLKLGLMVLSLTITLTGCASTGYHGHNDYAYRNTVTGAAIGAAGGALLGHAADDGGRGALVGGAVGAMVGGAAGYYMDQKKKRDSYYNRHPNYNNYNDPYYPSQSATQQPRTYPYQY</sequence>